<dbReference type="GO" id="GO:0016491">
    <property type="term" value="F:oxidoreductase activity"/>
    <property type="evidence" value="ECO:0007669"/>
    <property type="project" value="InterPro"/>
</dbReference>
<comment type="caution">
    <text evidence="2">The sequence shown here is derived from an EMBL/GenBank/DDBJ whole genome shotgun (WGS) entry which is preliminary data.</text>
</comment>
<dbReference type="InterPro" id="IPR018713">
    <property type="entry name" value="MPAB/Lcp_cat_dom"/>
</dbReference>
<evidence type="ECO:0000313" key="2">
    <source>
        <dbReference type="EMBL" id="NIJ12049.1"/>
    </source>
</evidence>
<proteinExistence type="predicted"/>
<dbReference type="AlphaFoldDB" id="A0A7X5UPX1"/>
<protein>
    <submittedName>
        <fullName evidence="2">Uncharacterized protein (DUF2236 family)</fullName>
    </submittedName>
</protein>
<dbReference type="PANTHER" id="PTHR36151">
    <property type="entry name" value="BLR2777 PROTEIN"/>
    <property type="match status" value="1"/>
</dbReference>
<dbReference type="RefSeq" id="WP_167170230.1">
    <property type="nucleotide sequence ID" value="NZ_JAAOYM010000001.1"/>
</dbReference>
<evidence type="ECO:0000313" key="3">
    <source>
        <dbReference type="Proteomes" id="UP000545493"/>
    </source>
</evidence>
<dbReference type="Pfam" id="PF09995">
    <property type="entry name" value="MPAB_Lcp_cat"/>
    <property type="match status" value="1"/>
</dbReference>
<feature type="domain" description="ER-bound oxygenase mpaB/mpaB'/Rubber oxygenase catalytic" evidence="1">
    <location>
        <begin position="20"/>
        <end position="254"/>
    </location>
</feature>
<reference evidence="2 3" key="1">
    <citation type="submission" date="2020-03" db="EMBL/GenBank/DDBJ databases">
        <title>Sequencing the genomes of 1000 actinobacteria strains.</title>
        <authorList>
            <person name="Klenk H.-P."/>
        </authorList>
    </citation>
    <scope>NUCLEOTIDE SEQUENCE [LARGE SCALE GENOMIC DNA]</scope>
    <source>
        <strain evidence="2 3">DSM 45685</strain>
    </source>
</reference>
<name>A0A7X5UPX1_9PSEU</name>
<dbReference type="PANTHER" id="PTHR36151:SF3">
    <property type="entry name" value="ER-BOUND OXYGENASE MPAB_MPAB'_RUBBER OXYGENASE CATALYTIC DOMAIN-CONTAINING PROTEIN"/>
    <property type="match status" value="1"/>
</dbReference>
<evidence type="ECO:0000259" key="1">
    <source>
        <dbReference type="Pfam" id="PF09995"/>
    </source>
</evidence>
<sequence length="296" mass="33551">MDQEVTGETQQLPGPESVTWQHFAATPGIFLAGTGLLLQVAHPVVGAGVLEHSDFRHHPWRRAWNTHISTLRFVHGMGNGAHAEGRRLFELHKQIKGVDQRGRRYHALNPQAYAWVHLTLAKFMVDTAATFGTPMTESELETMWTEFRAIGAALGIKGHHLPATWRQAEELFAETVRDTLEANQSTTDVLEALTRPTKPSRFLPDPLWWLVATPAGRLVRLTTVGTLPPVLRQRMNLTWTERDQRRLDRLARLVGGVHRRLPQPLRYAPIAYVIMRRERKRRRGQRQGGHASPQAA</sequence>
<gene>
    <name evidence="2" type="ORF">FHU38_002393</name>
</gene>
<dbReference type="Proteomes" id="UP000545493">
    <property type="component" value="Unassembled WGS sequence"/>
</dbReference>
<dbReference type="EMBL" id="JAAOYM010000001">
    <property type="protein sequence ID" value="NIJ12049.1"/>
    <property type="molecule type" value="Genomic_DNA"/>
</dbReference>
<organism evidence="2 3">
    <name type="scientific">Saccharomonospora amisosensis</name>
    <dbReference type="NCBI Taxonomy" id="1128677"/>
    <lineage>
        <taxon>Bacteria</taxon>
        <taxon>Bacillati</taxon>
        <taxon>Actinomycetota</taxon>
        <taxon>Actinomycetes</taxon>
        <taxon>Pseudonocardiales</taxon>
        <taxon>Pseudonocardiaceae</taxon>
        <taxon>Saccharomonospora</taxon>
    </lineage>
</organism>
<accession>A0A7X5UPX1</accession>
<keyword evidence="3" id="KW-1185">Reference proteome</keyword>